<dbReference type="GO" id="GO:0005506">
    <property type="term" value="F:iron ion binding"/>
    <property type="evidence" value="ECO:0007669"/>
    <property type="project" value="InterPro"/>
</dbReference>
<evidence type="ECO:0000256" key="7">
    <source>
        <dbReference type="ARBA" id="ARBA00023033"/>
    </source>
</evidence>
<keyword evidence="10" id="KW-1185">Reference proteome</keyword>
<reference evidence="9" key="2">
    <citation type="submission" date="2023-03" db="EMBL/GenBank/DDBJ databases">
        <authorList>
            <person name="Inwood S.N."/>
            <person name="Skelly J.G."/>
            <person name="Guhlin J."/>
            <person name="Harrop T.W.R."/>
            <person name="Goldson S.G."/>
            <person name="Dearden P.K."/>
        </authorList>
    </citation>
    <scope>NUCLEOTIDE SEQUENCE</scope>
    <source>
        <strain evidence="9">Irish</strain>
        <tissue evidence="9">Whole body</tissue>
    </source>
</reference>
<dbReference type="Gene3D" id="1.10.630.10">
    <property type="entry name" value="Cytochrome P450"/>
    <property type="match status" value="1"/>
</dbReference>
<proteinExistence type="inferred from homology"/>
<keyword evidence="8" id="KW-0472">Membrane</keyword>
<keyword evidence="3" id="KW-0349">Heme</keyword>
<keyword evidence="4" id="KW-0479">Metal-binding</keyword>
<keyword evidence="7" id="KW-0503">Monooxygenase</keyword>
<dbReference type="GO" id="GO:0020037">
    <property type="term" value="F:heme binding"/>
    <property type="evidence" value="ECO:0007669"/>
    <property type="project" value="InterPro"/>
</dbReference>
<accession>A0AA39KJV5</accession>
<dbReference type="AlphaFoldDB" id="A0AA39KJV5"/>
<evidence type="ECO:0000256" key="8">
    <source>
        <dbReference type="SAM" id="Phobius"/>
    </source>
</evidence>
<dbReference type="InterPro" id="IPR001128">
    <property type="entry name" value="Cyt_P450"/>
</dbReference>
<keyword evidence="5" id="KW-0560">Oxidoreductase</keyword>
<protein>
    <recommendedName>
        <fullName evidence="11">Cytochrome P450</fullName>
    </recommendedName>
</protein>
<dbReference type="InterPro" id="IPR036396">
    <property type="entry name" value="Cyt_P450_sf"/>
</dbReference>
<evidence type="ECO:0000313" key="9">
    <source>
        <dbReference type="EMBL" id="KAK0164183.1"/>
    </source>
</evidence>
<comment type="caution">
    <text evidence="9">The sequence shown here is derived from an EMBL/GenBank/DDBJ whole genome shotgun (WGS) entry which is preliminary data.</text>
</comment>
<feature type="transmembrane region" description="Helical" evidence="8">
    <location>
        <begin position="6"/>
        <end position="23"/>
    </location>
</feature>
<evidence type="ECO:0000313" key="10">
    <source>
        <dbReference type="Proteomes" id="UP001168990"/>
    </source>
</evidence>
<comment type="cofactor">
    <cofactor evidence="1">
        <name>heme</name>
        <dbReference type="ChEBI" id="CHEBI:30413"/>
    </cofactor>
</comment>
<dbReference type="InterPro" id="IPR050196">
    <property type="entry name" value="Cytochrome_P450_Monoox"/>
</dbReference>
<evidence type="ECO:0000256" key="3">
    <source>
        <dbReference type="ARBA" id="ARBA00022617"/>
    </source>
</evidence>
<keyword evidence="8" id="KW-1133">Transmembrane helix</keyword>
<dbReference type="Pfam" id="PF00067">
    <property type="entry name" value="p450"/>
    <property type="match status" value="1"/>
</dbReference>
<name>A0AA39KJV5_9HYME</name>
<organism evidence="9 10">
    <name type="scientific">Microctonus aethiopoides</name>
    <dbReference type="NCBI Taxonomy" id="144406"/>
    <lineage>
        <taxon>Eukaryota</taxon>
        <taxon>Metazoa</taxon>
        <taxon>Ecdysozoa</taxon>
        <taxon>Arthropoda</taxon>
        <taxon>Hexapoda</taxon>
        <taxon>Insecta</taxon>
        <taxon>Pterygota</taxon>
        <taxon>Neoptera</taxon>
        <taxon>Endopterygota</taxon>
        <taxon>Hymenoptera</taxon>
        <taxon>Apocrita</taxon>
        <taxon>Ichneumonoidea</taxon>
        <taxon>Braconidae</taxon>
        <taxon>Euphorinae</taxon>
        <taxon>Microctonus</taxon>
    </lineage>
</organism>
<gene>
    <name evidence="9" type="ORF">PV328_002839</name>
</gene>
<evidence type="ECO:0000256" key="4">
    <source>
        <dbReference type="ARBA" id="ARBA00022723"/>
    </source>
</evidence>
<dbReference type="InterPro" id="IPR002402">
    <property type="entry name" value="Cyt_P450_E_grp-II"/>
</dbReference>
<dbReference type="PANTHER" id="PTHR24291">
    <property type="entry name" value="CYTOCHROME P450 FAMILY 4"/>
    <property type="match status" value="1"/>
</dbReference>
<evidence type="ECO:0008006" key="11">
    <source>
        <dbReference type="Google" id="ProtNLM"/>
    </source>
</evidence>
<dbReference type="GO" id="GO:0016705">
    <property type="term" value="F:oxidoreductase activity, acting on paired donors, with incorporation or reduction of molecular oxygen"/>
    <property type="evidence" value="ECO:0007669"/>
    <property type="project" value="InterPro"/>
</dbReference>
<evidence type="ECO:0000256" key="6">
    <source>
        <dbReference type="ARBA" id="ARBA00023004"/>
    </source>
</evidence>
<sequence>MTLIIIITILLLLSIYYFICFIRRRRRMRFYIRNIPNPPPLPIIGNVLDFVGSTEHLWNHFRKLGHDYYPIYKVIGTFDDMVNIRHPDDAEVLLSSPKNITKSVIYEFLHDWFGTGLLTSTGHKWIHRRRVLTPAFHFNVLREFADTLDEEGRRMVHDLQLEDGAVTVDLVSFVTKYTLNAICETAMGTSLSNMENSSDNFLKRYRKAIHEAGQTLIHRLLRPWLHPRLTFSLSPSGRILRKCLKIVRGFSKKIIKERQKYHDDTNGIHLEYFNENNEDSEVIYLRSSKKKLAMLDLLIAAKKNGHIDDDGILEEVDTFMFEGHDTTAMGLCFTLLLLAEHNDIQREAEV</sequence>
<dbReference type="Proteomes" id="UP001168990">
    <property type="component" value="Unassembled WGS sequence"/>
</dbReference>
<comment type="similarity">
    <text evidence="2">Belongs to the cytochrome P450 family.</text>
</comment>
<dbReference type="PANTHER" id="PTHR24291:SF105">
    <property type="entry name" value="CYTOCHROME P450 4P1-RELATED"/>
    <property type="match status" value="1"/>
</dbReference>
<evidence type="ECO:0000256" key="1">
    <source>
        <dbReference type="ARBA" id="ARBA00001971"/>
    </source>
</evidence>
<reference evidence="9" key="1">
    <citation type="journal article" date="2023" name="bioRxiv">
        <title>Scaffold-level genome assemblies of two parasitoid biocontrol wasps reveal the parthenogenesis mechanism and an associated novel virus.</title>
        <authorList>
            <person name="Inwood S."/>
            <person name="Skelly J."/>
            <person name="Guhlin J."/>
            <person name="Harrop T."/>
            <person name="Goldson S."/>
            <person name="Dearden P."/>
        </authorList>
    </citation>
    <scope>NUCLEOTIDE SEQUENCE</scope>
    <source>
        <strain evidence="9">Irish</strain>
        <tissue evidence="9">Whole body</tissue>
    </source>
</reference>
<evidence type="ECO:0000256" key="2">
    <source>
        <dbReference type="ARBA" id="ARBA00010617"/>
    </source>
</evidence>
<keyword evidence="6" id="KW-0408">Iron</keyword>
<evidence type="ECO:0000256" key="5">
    <source>
        <dbReference type="ARBA" id="ARBA00023002"/>
    </source>
</evidence>
<dbReference type="PRINTS" id="PR00464">
    <property type="entry name" value="EP450II"/>
</dbReference>
<dbReference type="EMBL" id="JAQQBS010001422">
    <property type="protein sequence ID" value="KAK0164183.1"/>
    <property type="molecule type" value="Genomic_DNA"/>
</dbReference>
<dbReference type="GO" id="GO:0004497">
    <property type="term" value="F:monooxygenase activity"/>
    <property type="evidence" value="ECO:0007669"/>
    <property type="project" value="UniProtKB-KW"/>
</dbReference>
<dbReference type="SUPFAM" id="SSF48264">
    <property type="entry name" value="Cytochrome P450"/>
    <property type="match status" value="1"/>
</dbReference>
<keyword evidence="8" id="KW-0812">Transmembrane</keyword>